<gene>
    <name evidence="2" type="ORF">RAN89_06070</name>
</gene>
<reference evidence="2 3" key="1">
    <citation type="submission" date="2023-08" db="EMBL/GenBank/DDBJ databases">
        <title>Rhodoferax potami sp. nov. and Rhodoferax mekongensis sp. nov., isolated from the Mekong River in Thailand.</title>
        <authorList>
            <person name="Kitikhun S."/>
            <person name="Charoenyingcharoen P."/>
            <person name="Siriarchawattana P."/>
            <person name="Likhitrattanapisal S."/>
            <person name="Nilsakha T."/>
            <person name="Chanpet A."/>
            <person name="Rattanawaree P."/>
            <person name="Ingsriswang S."/>
        </authorList>
    </citation>
    <scope>NUCLEOTIDE SEQUENCE [LARGE SCALE GENOMIC DNA]</scope>
    <source>
        <strain evidence="2 3">TBRC 17307</strain>
    </source>
</reference>
<organism evidence="2 3">
    <name type="scientific">Rhodoferax mekongensis</name>
    <dbReference type="NCBI Taxonomy" id="3068341"/>
    <lineage>
        <taxon>Bacteria</taxon>
        <taxon>Pseudomonadati</taxon>
        <taxon>Pseudomonadota</taxon>
        <taxon>Betaproteobacteria</taxon>
        <taxon>Burkholderiales</taxon>
        <taxon>Comamonadaceae</taxon>
        <taxon>Rhodoferax</taxon>
    </lineage>
</organism>
<dbReference type="RefSeq" id="WP_313868714.1">
    <property type="nucleotide sequence ID" value="NZ_CP132507.1"/>
</dbReference>
<keyword evidence="3" id="KW-1185">Reference proteome</keyword>
<accession>A0ABZ0B2A8</accession>
<name>A0ABZ0B2A8_9BURK</name>
<sequence>MKPKLEDIRFVNQCARNQFKRELGRTLSRPDPQKKRGRQEKNTLWNIRFKEVND</sequence>
<feature type="region of interest" description="Disordered" evidence="1">
    <location>
        <begin position="24"/>
        <end position="45"/>
    </location>
</feature>
<dbReference type="EMBL" id="CP132507">
    <property type="protein sequence ID" value="WNO05992.1"/>
    <property type="molecule type" value="Genomic_DNA"/>
</dbReference>
<evidence type="ECO:0000313" key="2">
    <source>
        <dbReference type="EMBL" id="WNO05992.1"/>
    </source>
</evidence>
<protein>
    <submittedName>
        <fullName evidence="2">Uncharacterized protein</fullName>
    </submittedName>
</protein>
<evidence type="ECO:0000313" key="3">
    <source>
        <dbReference type="Proteomes" id="UP001302257"/>
    </source>
</evidence>
<dbReference type="Proteomes" id="UP001302257">
    <property type="component" value="Chromosome"/>
</dbReference>
<proteinExistence type="predicted"/>
<evidence type="ECO:0000256" key="1">
    <source>
        <dbReference type="SAM" id="MobiDB-lite"/>
    </source>
</evidence>